<evidence type="ECO:0000313" key="3">
    <source>
        <dbReference type="Proteomes" id="UP001140562"/>
    </source>
</evidence>
<feature type="region of interest" description="Disordered" evidence="1">
    <location>
        <begin position="591"/>
        <end position="629"/>
    </location>
</feature>
<organism evidence="2 3">
    <name type="scientific">Didymella glomerata</name>
    <dbReference type="NCBI Taxonomy" id="749621"/>
    <lineage>
        <taxon>Eukaryota</taxon>
        <taxon>Fungi</taxon>
        <taxon>Dikarya</taxon>
        <taxon>Ascomycota</taxon>
        <taxon>Pezizomycotina</taxon>
        <taxon>Dothideomycetes</taxon>
        <taxon>Pleosporomycetidae</taxon>
        <taxon>Pleosporales</taxon>
        <taxon>Pleosporineae</taxon>
        <taxon>Didymellaceae</taxon>
        <taxon>Didymella</taxon>
    </lineage>
</organism>
<feature type="region of interest" description="Disordered" evidence="1">
    <location>
        <begin position="341"/>
        <end position="376"/>
    </location>
</feature>
<dbReference type="Proteomes" id="UP001140562">
    <property type="component" value="Unassembled WGS sequence"/>
</dbReference>
<feature type="compositionally biased region" description="Polar residues" evidence="1">
    <location>
        <begin position="430"/>
        <end position="439"/>
    </location>
</feature>
<feature type="compositionally biased region" description="Basic and acidic residues" evidence="1">
    <location>
        <begin position="359"/>
        <end position="374"/>
    </location>
</feature>
<sequence length="629" mass="68264">MQASDLGEARNTDIDGSSRSTDADVCNDVAAGSEFRGPFLDRKFSPGPLASLLSGRLQPRHIDGDVINVENTARIVRASDMVINQGEAPSSAEATRMRLFGNLPDLTRLSEQVGEFYGQVVFVGHPNGDTSAHQWSSSPFEWVNLGRYSHSRGKVEGSLASDRLRGIDEPRNTIEYFKLVAENRQALVFENSPSKNQDTVAEPSLRGGIGIVRQPHVLQGASVKTFRIAGQAQSGVGSSLHPTTHTVLAKDVLEDPFVTAASVALARSTNDSRFQPNAVNSTGSLDLTYRFLTKTSADISSVANLSALSLNTAVSTFGLSSRSGLQEVAFGEEAATRRWSSLTQDGRLQQTSSNTSYRPFHEHSQDSTTGKESRLAMPWYKDVTSDVERSKPATRPVAPTRPVLSANHISSSLNAAAAPYSQPPAGGGVTETSESTARTANAPDIVLQYSDPDGLRETQQYEVANGLTQQAPTPQNFKGPFFTDSKPTTHDPTASLSVHVSEEEKLINWFRDGQRPARQKQYTKSLIAAAVARDKSRHLGAIGVASAKSENGPYANTGPFVRLYENLSEYVEDHRNGGGQLYFTRRWKPAAPQLREPGPEQSRSYFGKSSARPSWPGATMLRPSDRVWG</sequence>
<feature type="region of interest" description="Disordered" evidence="1">
    <location>
        <begin position="1"/>
        <end position="23"/>
    </location>
</feature>
<evidence type="ECO:0000313" key="2">
    <source>
        <dbReference type="EMBL" id="KAJ4332300.1"/>
    </source>
</evidence>
<name>A0A9W9BWJ8_9PLEO</name>
<dbReference type="OrthoDB" id="10251048at2759"/>
<feature type="region of interest" description="Disordered" evidence="1">
    <location>
        <begin position="417"/>
        <end position="444"/>
    </location>
</feature>
<dbReference type="EMBL" id="JAPEUV010000122">
    <property type="protein sequence ID" value="KAJ4332300.1"/>
    <property type="molecule type" value="Genomic_DNA"/>
</dbReference>
<evidence type="ECO:0000256" key="1">
    <source>
        <dbReference type="SAM" id="MobiDB-lite"/>
    </source>
</evidence>
<gene>
    <name evidence="2" type="ORF">N0V87_008475</name>
</gene>
<protein>
    <submittedName>
        <fullName evidence="2">Uncharacterized protein</fullName>
    </submittedName>
</protein>
<reference evidence="2" key="1">
    <citation type="submission" date="2022-10" db="EMBL/GenBank/DDBJ databases">
        <title>Tapping the CABI collections for fungal endophytes: first genome assemblies for Collariella, Neodidymelliopsis, Ascochyta clinopodiicola, Didymella pomorum, Didymosphaeria variabile, Neocosmospora piperis and Neocucurbitaria cava.</title>
        <authorList>
            <person name="Hill R."/>
        </authorList>
    </citation>
    <scope>NUCLEOTIDE SEQUENCE</scope>
    <source>
        <strain evidence="2">IMI 360193</strain>
    </source>
</reference>
<feature type="compositionally biased region" description="Polar residues" evidence="1">
    <location>
        <begin position="341"/>
        <end position="357"/>
    </location>
</feature>
<dbReference type="AlphaFoldDB" id="A0A9W9BWJ8"/>
<comment type="caution">
    <text evidence="2">The sequence shown here is derived from an EMBL/GenBank/DDBJ whole genome shotgun (WGS) entry which is preliminary data.</text>
</comment>
<keyword evidence="3" id="KW-1185">Reference proteome</keyword>
<accession>A0A9W9BWJ8</accession>
<proteinExistence type="predicted"/>